<gene>
    <name evidence="2" type="primary">HaOG213603</name>
    <name evidence="2" type="ORF">B5X24_HaOG213603</name>
</gene>
<proteinExistence type="predicted"/>
<feature type="chain" id="PRO_5015844977" description="Ommochrome-binding protein" evidence="1">
    <location>
        <begin position="25"/>
        <end position="300"/>
    </location>
</feature>
<dbReference type="EMBL" id="KZ150334">
    <property type="protein sequence ID" value="PZC71338.1"/>
    <property type="molecule type" value="Genomic_DNA"/>
</dbReference>
<keyword evidence="3" id="KW-1185">Reference proteome</keyword>
<dbReference type="AlphaFoldDB" id="A0A2W1B6X3"/>
<name>A0A2W1B6X3_HELAM</name>
<dbReference type="Gene3D" id="2.130.10.10">
    <property type="entry name" value="YVTN repeat-like/Quinoprotein amine dehydrogenase"/>
    <property type="match status" value="1"/>
</dbReference>
<sequence length="300" mass="34573">MIKKKMKNLIILFSLSALTTLISGKSHCHACFDGICYSKALIFQNYPISGQLAIDRVDNVIYFHYEDTRPSDHSVAFDLDDVRLLFIPDIQFSFARAVDQATRDVYIGGANGIYRYNPTTNETTLYGLSDKTIWHMQYKEKVYYTIFMTKGLYTFEKKQSKTIAALKDYNIDDFIVDKRDDIYFMSNFTVYKLGKGEKKPSIFSNIIYSLTTDINENAYFVQSETRGLYKIDYRTGRLTEIGAFGSGSPFRTVFDNYNNVIYYDAVSDQLFYLTPNYGKCKVTNDGKGKKLKKKVSSLFE</sequence>
<evidence type="ECO:0000313" key="3">
    <source>
        <dbReference type="Proteomes" id="UP000249218"/>
    </source>
</evidence>
<accession>A0A2W1B6X3</accession>
<dbReference type="SUPFAM" id="SSF101898">
    <property type="entry name" value="NHL repeat"/>
    <property type="match status" value="1"/>
</dbReference>
<protein>
    <recommendedName>
        <fullName evidence="4">Ommochrome-binding protein</fullName>
    </recommendedName>
</protein>
<keyword evidence="1" id="KW-0732">Signal</keyword>
<dbReference type="InterPro" id="IPR015943">
    <property type="entry name" value="WD40/YVTN_repeat-like_dom_sf"/>
</dbReference>
<evidence type="ECO:0000256" key="1">
    <source>
        <dbReference type="SAM" id="SignalP"/>
    </source>
</evidence>
<organism evidence="2 3">
    <name type="scientific">Helicoverpa armigera</name>
    <name type="common">Cotton bollworm</name>
    <name type="synonym">Heliothis armigera</name>
    <dbReference type="NCBI Taxonomy" id="29058"/>
    <lineage>
        <taxon>Eukaryota</taxon>
        <taxon>Metazoa</taxon>
        <taxon>Ecdysozoa</taxon>
        <taxon>Arthropoda</taxon>
        <taxon>Hexapoda</taxon>
        <taxon>Insecta</taxon>
        <taxon>Pterygota</taxon>
        <taxon>Neoptera</taxon>
        <taxon>Endopterygota</taxon>
        <taxon>Lepidoptera</taxon>
        <taxon>Glossata</taxon>
        <taxon>Ditrysia</taxon>
        <taxon>Noctuoidea</taxon>
        <taxon>Noctuidae</taxon>
        <taxon>Heliothinae</taxon>
        <taxon>Helicoverpa</taxon>
    </lineage>
</organism>
<evidence type="ECO:0000313" key="2">
    <source>
        <dbReference type="EMBL" id="PZC71338.1"/>
    </source>
</evidence>
<feature type="signal peptide" evidence="1">
    <location>
        <begin position="1"/>
        <end position="24"/>
    </location>
</feature>
<dbReference type="OrthoDB" id="7432964at2759"/>
<evidence type="ECO:0008006" key="4">
    <source>
        <dbReference type="Google" id="ProtNLM"/>
    </source>
</evidence>
<dbReference type="Proteomes" id="UP000249218">
    <property type="component" value="Unassembled WGS sequence"/>
</dbReference>
<reference evidence="2 3" key="1">
    <citation type="journal article" date="2017" name="BMC Biol.">
        <title>Genomic innovations, transcriptional plasticity and gene loss underlying the evolution and divergence of two highly polyphagous and invasive Helicoverpa pest species.</title>
        <authorList>
            <person name="Pearce S.L."/>
            <person name="Clarke D.F."/>
            <person name="East P.D."/>
            <person name="Elfekih S."/>
            <person name="Gordon K.H."/>
            <person name="Jermiin L.S."/>
            <person name="McGaughran A."/>
            <person name="Oakeshott J.G."/>
            <person name="Papanikolaou A."/>
            <person name="Perera O.P."/>
            <person name="Rane R.V."/>
            <person name="Richards S."/>
            <person name="Tay W.T."/>
            <person name="Walsh T.K."/>
            <person name="Anderson A."/>
            <person name="Anderson C.J."/>
            <person name="Asgari S."/>
            <person name="Board P.G."/>
            <person name="Bretschneider A."/>
            <person name="Campbell P.M."/>
            <person name="Chertemps T."/>
            <person name="Christeller J.T."/>
            <person name="Coppin C.W."/>
            <person name="Downes S.J."/>
            <person name="Duan G."/>
            <person name="Farnsworth C.A."/>
            <person name="Good R.T."/>
            <person name="Han L.B."/>
            <person name="Han Y.C."/>
            <person name="Hatje K."/>
            <person name="Horne I."/>
            <person name="Huang Y.P."/>
            <person name="Hughes D.S."/>
            <person name="Jacquin-Joly E."/>
            <person name="James W."/>
            <person name="Jhangiani S."/>
            <person name="Kollmar M."/>
            <person name="Kuwar S.S."/>
            <person name="Li S."/>
            <person name="Liu N.Y."/>
            <person name="Maibeche M.T."/>
            <person name="Miller J.R."/>
            <person name="Montagne N."/>
            <person name="Perry T."/>
            <person name="Qu J."/>
            <person name="Song S.V."/>
            <person name="Sutton G.G."/>
            <person name="Vogel H."/>
            <person name="Walenz B.P."/>
            <person name="Xu W."/>
            <person name="Zhang H.J."/>
            <person name="Zou Z."/>
            <person name="Batterham P."/>
            <person name="Edwards O.R."/>
            <person name="Feyereisen R."/>
            <person name="Gibbs R.A."/>
            <person name="Heckel D.G."/>
            <person name="McGrath A."/>
            <person name="Robin C."/>
            <person name="Scherer S.E."/>
            <person name="Worley K.C."/>
            <person name="Wu Y.D."/>
        </authorList>
    </citation>
    <scope>NUCLEOTIDE SEQUENCE [LARGE SCALE GENOMIC DNA]</scope>
    <source>
        <strain evidence="2">Harm_GR_Male_#8</strain>
        <tissue evidence="2">Whole organism</tissue>
    </source>
</reference>